<dbReference type="FunFam" id="3.40.50.1010:FF:000006">
    <property type="entry name" value="rRNA-processing protein UTP23 homolog"/>
    <property type="match status" value="1"/>
</dbReference>
<comment type="similarity">
    <text evidence="6">Belongs to the UTP23/FCF1 family. UTP23 subfamily.</text>
</comment>
<evidence type="ECO:0000259" key="9">
    <source>
        <dbReference type="Pfam" id="PF24779"/>
    </source>
</evidence>
<dbReference type="AlphaFoldDB" id="A0AAV0AGA0"/>
<evidence type="ECO:0000256" key="7">
    <source>
        <dbReference type="ARBA" id="ARBA00076388"/>
    </source>
</evidence>
<dbReference type="InterPro" id="IPR057776">
    <property type="entry name" value="UTP23_sensor"/>
</dbReference>
<evidence type="ECO:0000256" key="6">
    <source>
        <dbReference type="ARBA" id="ARBA00038503"/>
    </source>
</evidence>
<dbReference type="SUPFAM" id="SSF88723">
    <property type="entry name" value="PIN domain-like"/>
    <property type="match status" value="1"/>
</dbReference>
<dbReference type="GO" id="GO:0032040">
    <property type="term" value="C:small-subunit processome"/>
    <property type="evidence" value="ECO:0007669"/>
    <property type="project" value="InterPro"/>
</dbReference>
<evidence type="ECO:0000313" key="11">
    <source>
        <dbReference type="Proteomes" id="UP001153365"/>
    </source>
</evidence>
<evidence type="ECO:0000256" key="3">
    <source>
        <dbReference type="ARBA" id="ARBA00022552"/>
    </source>
</evidence>
<comment type="function">
    <text evidence="5">Involved in rRNA-processing and ribosome biogenesis.</text>
</comment>
<dbReference type="InterPro" id="IPR029060">
    <property type="entry name" value="PIN-like_dom_sf"/>
</dbReference>
<reference evidence="10" key="1">
    <citation type="submission" date="2022-06" db="EMBL/GenBank/DDBJ databases">
        <authorList>
            <consortium name="SYNGENTA / RWTH Aachen University"/>
        </authorList>
    </citation>
    <scope>NUCLEOTIDE SEQUENCE</scope>
</reference>
<dbReference type="Gene3D" id="3.40.50.1010">
    <property type="entry name" value="5'-nuclease"/>
    <property type="match status" value="1"/>
</dbReference>
<evidence type="ECO:0000256" key="8">
    <source>
        <dbReference type="SAM" id="MobiDB-lite"/>
    </source>
</evidence>
<dbReference type="CDD" id="cd09865">
    <property type="entry name" value="PIN_ScUtp23p-like"/>
    <property type="match status" value="1"/>
</dbReference>
<feature type="domain" description="UTP23 sensor motif region" evidence="9">
    <location>
        <begin position="231"/>
        <end position="247"/>
    </location>
</feature>
<keyword evidence="2" id="KW-0690">Ribosome biogenesis</keyword>
<evidence type="ECO:0000256" key="2">
    <source>
        <dbReference type="ARBA" id="ARBA00022517"/>
    </source>
</evidence>
<organism evidence="10 11">
    <name type="scientific">Phakopsora pachyrhizi</name>
    <name type="common">Asian soybean rust disease fungus</name>
    <dbReference type="NCBI Taxonomy" id="170000"/>
    <lineage>
        <taxon>Eukaryota</taxon>
        <taxon>Fungi</taxon>
        <taxon>Dikarya</taxon>
        <taxon>Basidiomycota</taxon>
        <taxon>Pucciniomycotina</taxon>
        <taxon>Pucciniomycetes</taxon>
        <taxon>Pucciniales</taxon>
        <taxon>Phakopsoraceae</taxon>
        <taxon>Phakopsora</taxon>
    </lineage>
</organism>
<evidence type="ECO:0000256" key="4">
    <source>
        <dbReference type="ARBA" id="ARBA00023242"/>
    </source>
</evidence>
<dbReference type="Proteomes" id="UP001153365">
    <property type="component" value="Unassembled WGS sequence"/>
</dbReference>
<keyword evidence="4" id="KW-0539">Nucleus</keyword>
<dbReference type="Pfam" id="PF24779">
    <property type="entry name" value="UTP23_sensor"/>
    <property type="match status" value="1"/>
</dbReference>
<comment type="caution">
    <text evidence="10">The sequence shown here is derived from an EMBL/GenBank/DDBJ whole genome shotgun (WGS) entry which is preliminary data.</text>
</comment>
<comment type="subcellular location">
    <subcellularLocation>
        <location evidence="1">Nucleus</location>
        <location evidence="1">Nucleolus</location>
    </subcellularLocation>
</comment>
<keyword evidence="3" id="KW-0698">rRNA processing</keyword>
<dbReference type="InterPro" id="IPR006984">
    <property type="entry name" value="Fcf1/UTP23"/>
</dbReference>
<evidence type="ECO:0000256" key="1">
    <source>
        <dbReference type="ARBA" id="ARBA00004604"/>
    </source>
</evidence>
<evidence type="ECO:0000313" key="10">
    <source>
        <dbReference type="EMBL" id="CAH7667214.1"/>
    </source>
</evidence>
<dbReference type="Pfam" id="PF04900">
    <property type="entry name" value="Fcf1"/>
    <property type="match status" value="1"/>
</dbReference>
<dbReference type="EMBL" id="CALTRL010000217">
    <property type="protein sequence ID" value="CAH7667214.1"/>
    <property type="molecule type" value="Genomic_DNA"/>
</dbReference>
<dbReference type="GO" id="GO:0006364">
    <property type="term" value="P:rRNA processing"/>
    <property type="evidence" value="ECO:0007669"/>
    <property type="project" value="UniProtKB-KW"/>
</dbReference>
<sequence length="288" mass="32863">MKTKRAKANRRIMQMYNSIFKFREPYQVLFDADFMITVVTQKMDVESRLSSALSGAVKPMMTQCSMAHLIKLATEKNQVAQSAIDLARKICERRKCNHWKTKSSSVECMKGIIGNGENPLRYLVCSQDSSFRTYLRENVVAVPVLYINRSGLLLLEDEGPASELKRKELEEQKLHAPAEEIKLLEASTTQMKSDAQAQLVLRPDASNPNKQSSYGISETTSAQRLENKLLKRKRRGNPNPLSIKKKKVKKEKRIRLKAQDQKKFNNLKNQVLNDGISLIKAIVINLKR</sequence>
<gene>
    <name evidence="10" type="ORF">PPACK8108_LOCUS1612</name>
</gene>
<accession>A0AAV0AGA0</accession>
<dbReference type="PANTHER" id="PTHR12416">
    <property type="entry name" value="RRNA-PROCESSING PROTEIN UTP23 HOMOLOG"/>
    <property type="match status" value="1"/>
</dbReference>
<name>A0AAV0AGA0_PHAPC</name>
<proteinExistence type="inferred from homology"/>
<protein>
    <recommendedName>
        <fullName evidence="7">U three protein 23</fullName>
    </recommendedName>
</protein>
<evidence type="ECO:0000256" key="5">
    <source>
        <dbReference type="ARBA" id="ARBA00037300"/>
    </source>
</evidence>
<keyword evidence="11" id="KW-1185">Reference proteome</keyword>
<feature type="compositionally biased region" description="Basic residues" evidence="8">
    <location>
        <begin position="243"/>
        <end position="252"/>
    </location>
</feature>
<feature type="region of interest" description="Disordered" evidence="8">
    <location>
        <begin position="231"/>
        <end position="252"/>
    </location>
</feature>